<protein>
    <recommendedName>
        <fullName evidence="2">TPPC8 first Ig-like domain-containing protein</fullName>
    </recommendedName>
</protein>
<dbReference type="Pfam" id="PF12739">
    <property type="entry name" value="TRAPPC-Trs85"/>
    <property type="match status" value="1"/>
</dbReference>
<dbReference type="AlphaFoldDB" id="A0A5D2NIJ6"/>
<keyword evidence="4" id="KW-1185">Reference proteome</keyword>
<proteinExistence type="predicted"/>
<feature type="region of interest" description="Disordered" evidence="1">
    <location>
        <begin position="678"/>
        <end position="700"/>
    </location>
</feature>
<evidence type="ECO:0000256" key="1">
    <source>
        <dbReference type="SAM" id="MobiDB-lite"/>
    </source>
</evidence>
<gene>
    <name evidence="3" type="ORF">ES332_A11G378000v1</name>
</gene>
<dbReference type="EMBL" id="CM017620">
    <property type="protein sequence ID" value="TYI03937.1"/>
    <property type="molecule type" value="Genomic_DNA"/>
</dbReference>
<dbReference type="PANTHER" id="PTHR12975:SF6">
    <property type="entry name" value="TRAFFICKING PROTEIN PARTICLE COMPLEX SUBUNIT 8"/>
    <property type="match status" value="1"/>
</dbReference>
<dbReference type="PANTHER" id="PTHR12975">
    <property type="entry name" value="TRANSPORT PROTEIN TRAPP"/>
    <property type="match status" value="1"/>
</dbReference>
<dbReference type="GO" id="GO:1990072">
    <property type="term" value="C:TRAPPIII protein complex"/>
    <property type="evidence" value="ECO:0007669"/>
    <property type="project" value="TreeGrafter"/>
</dbReference>
<evidence type="ECO:0000259" key="2">
    <source>
        <dbReference type="Pfam" id="PF24545"/>
    </source>
</evidence>
<feature type="domain" description="TPPC8 first Ig-like" evidence="2">
    <location>
        <begin position="605"/>
        <end position="769"/>
    </location>
</feature>
<dbReference type="Gene3D" id="1.25.40.10">
    <property type="entry name" value="Tetratricopeptide repeat domain"/>
    <property type="match status" value="1"/>
</dbReference>
<organism evidence="3 4">
    <name type="scientific">Gossypium tomentosum</name>
    <name type="common">Hawaiian cotton</name>
    <name type="synonym">Gossypium sandvicense</name>
    <dbReference type="NCBI Taxonomy" id="34277"/>
    <lineage>
        <taxon>Eukaryota</taxon>
        <taxon>Viridiplantae</taxon>
        <taxon>Streptophyta</taxon>
        <taxon>Embryophyta</taxon>
        <taxon>Tracheophyta</taxon>
        <taxon>Spermatophyta</taxon>
        <taxon>Magnoliopsida</taxon>
        <taxon>eudicotyledons</taxon>
        <taxon>Gunneridae</taxon>
        <taxon>Pentapetalae</taxon>
        <taxon>rosids</taxon>
        <taxon>malvids</taxon>
        <taxon>Malvales</taxon>
        <taxon>Malvaceae</taxon>
        <taxon>Malvoideae</taxon>
        <taxon>Gossypium</taxon>
    </lineage>
</organism>
<dbReference type="InterPro" id="IPR011990">
    <property type="entry name" value="TPR-like_helical_dom_sf"/>
</dbReference>
<sequence>MADPASTPLGKMLLEEITPVVMVLCTPYVEESCLKNGLSLIQLLSPFCDFTNIDVPVRTASDQPYRLRKFKLRLFYSSDIRQPNLEVAKERLKKVITHVGEKNFLESSDPSQVNNLLSRPESEMLPSWFQFFNKELVRTLSFSDHEAFDHPVACLLVVSSKDDEPVNRFVDLFNTNKLPSLLNDGAMDPKIMKHYLLLHDNQDGPFNKATKLLADMRNAFGQNDCQIICINSSQDGKIHHQDNPWAPFKSDALPTENLGCFLNLDDLNEIKDFMQELSSKHIIPYMEQKIRVLNQQVSATRKGFRNQIKNLWWRKGKEDTIDTPNGPVYTFNSIESQIRILGDYAFMLGDYELALSNYRLISTDYKLDKAWKRYAGVQEMMGLTYFLLDQSRKDAEYCMENAFNTYLKLGSAGRRNATRCGLWWAEMLKTRDQLKEAATVYFRICGEDTLHSAVMLEQASFCYLLSKPPMLHKYGFHLVLSGDHYKKCDQIKHAIRTYRSAIPVYKGTTWSLIKDHVHFHIGQWYALLGMYDVAVTHMLEVLASTHQSKTMQELFLRDFLQIVQKTGKTFEVLKLQLPVINISSLKVIFEDQRTNASAAAASVKESLWRSLEEDMIPSSTARSNWLELQSKIIPRKYKESNICVAGEALKVDIEFKNPLQIRISVSSVSLMCELSANPEEDANSSNNEVQNNEDRTSTSSGDINSCLILSEVDFSLEGGETTVVQLTVTPRIEGILKIVGVKWKLSSAVVGLCNFEFNPVNKRVVRGRRKQHSPSSDLKFLVIKSLPRLEGFIHSLPEKTYAGDLRPLVLELSNQSKFPVKNLKMKISNPRFLYAGNQKELNADFPACLKKKMNVEKSGSHANVNKTLQNLFHFPEDISVQEETSLSWPLWFHAAVPGSIPLYITIYYEMEGVSSIMKYRTLRMHYNLQVLPSLDVSFQLSTRPSRSQEFLLRMDVVNKTSSECFQVHQLSSVGQQWEISLLQPVDSILPSQSLFAGQSLLCFFMLKDHRRSSTSEDSIPSLSHIQSDVRLGPQDNSEAFFDVSSSPLADFHDCERSSQGMSSQGCEYKSF</sequence>
<name>A0A5D2NIJ6_GOSTO</name>
<dbReference type="InterPro" id="IPR058541">
    <property type="entry name" value="Ig_TPPC8_1st"/>
</dbReference>
<evidence type="ECO:0000313" key="3">
    <source>
        <dbReference type="EMBL" id="TYI03937.1"/>
    </source>
</evidence>
<evidence type="ECO:0000313" key="4">
    <source>
        <dbReference type="Proteomes" id="UP000322667"/>
    </source>
</evidence>
<dbReference type="Proteomes" id="UP000322667">
    <property type="component" value="Chromosome A11"/>
</dbReference>
<dbReference type="Pfam" id="PF24545">
    <property type="entry name" value="Ig_TPPC8_1st"/>
    <property type="match status" value="1"/>
</dbReference>
<reference evidence="3 4" key="1">
    <citation type="submission" date="2019-07" db="EMBL/GenBank/DDBJ databases">
        <title>WGS assembly of Gossypium tomentosum.</title>
        <authorList>
            <person name="Chen Z.J."/>
            <person name="Sreedasyam A."/>
            <person name="Ando A."/>
            <person name="Song Q."/>
            <person name="De L."/>
            <person name="Hulse-Kemp A."/>
            <person name="Ding M."/>
            <person name="Ye W."/>
            <person name="Kirkbride R."/>
            <person name="Jenkins J."/>
            <person name="Plott C."/>
            <person name="Lovell J."/>
            <person name="Lin Y.-M."/>
            <person name="Vaughn R."/>
            <person name="Liu B."/>
            <person name="Li W."/>
            <person name="Simpson S."/>
            <person name="Scheffler B."/>
            <person name="Saski C."/>
            <person name="Grover C."/>
            <person name="Hu G."/>
            <person name="Conover J."/>
            <person name="Carlson J."/>
            <person name="Shu S."/>
            <person name="Boston L."/>
            <person name="Williams M."/>
            <person name="Peterson D."/>
            <person name="Mcgee K."/>
            <person name="Jones D."/>
            <person name="Wendel J."/>
            <person name="Stelly D."/>
            <person name="Grimwood J."/>
            <person name="Schmutz J."/>
        </authorList>
    </citation>
    <scope>NUCLEOTIDE SEQUENCE [LARGE SCALE GENOMIC DNA]</scope>
    <source>
        <strain evidence="3">7179.01</strain>
    </source>
</reference>
<accession>A0A5D2NIJ6</accession>
<dbReference type="SUPFAM" id="SSF48452">
    <property type="entry name" value="TPR-like"/>
    <property type="match status" value="1"/>
</dbReference>
<dbReference type="InterPro" id="IPR024420">
    <property type="entry name" value="TRAPP_III_complex_Trs85"/>
</dbReference>